<dbReference type="Gene3D" id="3.10.290.10">
    <property type="entry name" value="RNA-binding S4 domain"/>
    <property type="match status" value="1"/>
</dbReference>
<comment type="function">
    <text evidence="6">Responsible for synthesis of pseudouridine from uracil.</text>
</comment>
<feature type="domain" description="Pseudouridine synthase RsuA/RluA-like" evidence="8">
    <location>
        <begin position="97"/>
        <end position="251"/>
    </location>
</feature>
<protein>
    <recommendedName>
        <fullName evidence="6">Pseudouridine synthase</fullName>
        <ecNumber evidence="6">5.4.99.-</ecNumber>
    </recommendedName>
</protein>
<evidence type="ECO:0000256" key="1">
    <source>
        <dbReference type="ARBA" id="ARBA00000073"/>
    </source>
</evidence>
<reference evidence="9 10" key="1">
    <citation type="submission" date="2023-03" db="EMBL/GenBank/DDBJ databases">
        <title>Complete genome sequences of several Auritidibacter ignavus strains isolated from ear infections.</title>
        <authorList>
            <person name="Baehr T."/>
            <person name="Baumhoegger A.M."/>
        </authorList>
    </citation>
    <scope>NUCLEOTIDE SEQUENCE [LARGE SCALE GENOMIC DNA]</scope>
    <source>
        <strain evidence="9 10">BABAE-6</strain>
    </source>
</reference>
<evidence type="ECO:0000256" key="5">
    <source>
        <dbReference type="PROSITE-ProRule" id="PRU00182"/>
    </source>
</evidence>
<dbReference type="InterPro" id="IPR020103">
    <property type="entry name" value="PsdUridine_synth_cat_dom_sf"/>
</dbReference>
<dbReference type="PANTHER" id="PTHR21600">
    <property type="entry name" value="MITOCHONDRIAL RNA PSEUDOURIDINE SYNTHASE"/>
    <property type="match status" value="1"/>
</dbReference>
<evidence type="ECO:0000256" key="4">
    <source>
        <dbReference type="PIRSR" id="PIRSR606225-1"/>
    </source>
</evidence>
<dbReference type="InterPro" id="IPR006145">
    <property type="entry name" value="PsdUridine_synth_RsuA/RluA"/>
</dbReference>
<organism evidence="9 10">
    <name type="scientific">Auritidibacter ignavus</name>
    <dbReference type="NCBI Taxonomy" id="678932"/>
    <lineage>
        <taxon>Bacteria</taxon>
        <taxon>Bacillati</taxon>
        <taxon>Actinomycetota</taxon>
        <taxon>Actinomycetes</taxon>
        <taxon>Micrococcales</taxon>
        <taxon>Micrococcaceae</taxon>
        <taxon>Auritidibacter</taxon>
    </lineage>
</organism>
<dbReference type="GO" id="GO:0000455">
    <property type="term" value="P:enzyme-directed rRNA pseudouridine synthesis"/>
    <property type="evidence" value="ECO:0007669"/>
    <property type="project" value="TreeGrafter"/>
</dbReference>
<comment type="catalytic activity">
    <reaction evidence="1 6">
        <text>a uridine in RNA = a pseudouridine in RNA</text>
        <dbReference type="Rhea" id="RHEA:48348"/>
        <dbReference type="Rhea" id="RHEA-COMP:12068"/>
        <dbReference type="Rhea" id="RHEA-COMP:12069"/>
        <dbReference type="ChEBI" id="CHEBI:65314"/>
        <dbReference type="ChEBI" id="CHEBI:65315"/>
    </reaction>
</comment>
<evidence type="ECO:0000256" key="2">
    <source>
        <dbReference type="ARBA" id="ARBA00010876"/>
    </source>
</evidence>
<dbReference type="CDD" id="cd00165">
    <property type="entry name" value="S4"/>
    <property type="match status" value="1"/>
</dbReference>
<name>A0AAJ6AI93_9MICC</name>
<keyword evidence="10" id="KW-1185">Reference proteome</keyword>
<evidence type="ECO:0000313" key="10">
    <source>
        <dbReference type="Proteomes" id="UP001224674"/>
    </source>
</evidence>
<dbReference type="EMBL" id="CP122566">
    <property type="protein sequence ID" value="WGH93966.1"/>
    <property type="molecule type" value="Genomic_DNA"/>
</dbReference>
<dbReference type="InterPro" id="IPR036986">
    <property type="entry name" value="S4_RNA-bd_sf"/>
</dbReference>
<evidence type="ECO:0000256" key="7">
    <source>
        <dbReference type="SAM" id="MobiDB-lite"/>
    </source>
</evidence>
<evidence type="ECO:0000313" key="9">
    <source>
        <dbReference type="EMBL" id="WGH93966.1"/>
    </source>
</evidence>
<dbReference type="InterPro" id="IPR006225">
    <property type="entry name" value="PsdUridine_synth_RluC/D"/>
</dbReference>
<dbReference type="GO" id="GO:0003723">
    <property type="term" value="F:RNA binding"/>
    <property type="evidence" value="ECO:0007669"/>
    <property type="project" value="UniProtKB-KW"/>
</dbReference>
<feature type="compositionally biased region" description="Polar residues" evidence="7">
    <location>
        <begin position="1"/>
        <end position="17"/>
    </location>
</feature>
<dbReference type="Pfam" id="PF00849">
    <property type="entry name" value="PseudoU_synth_2"/>
    <property type="match status" value="1"/>
</dbReference>
<keyword evidence="5" id="KW-0694">RNA-binding</keyword>
<dbReference type="Gene3D" id="3.30.2350.10">
    <property type="entry name" value="Pseudouridine synthase"/>
    <property type="match status" value="1"/>
</dbReference>
<dbReference type="AlphaFoldDB" id="A0AAJ6AI93"/>
<feature type="active site" evidence="4">
    <location>
        <position position="147"/>
    </location>
</feature>
<dbReference type="EC" id="5.4.99.-" evidence="6"/>
<dbReference type="InterPro" id="IPR006224">
    <property type="entry name" value="PsdUridine_synth_RluA-like_CS"/>
</dbReference>
<keyword evidence="3 6" id="KW-0413">Isomerase</keyword>
<feature type="region of interest" description="Disordered" evidence="7">
    <location>
        <begin position="1"/>
        <end position="21"/>
    </location>
</feature>
<dbReference type="PROSITE" id="PS50889">
    <property type="entry name" value="S4"/>
    <property type="match status" value="1"/>
</dbReference>
<dbReference type="PROSITE" id="PS01129">
    <property type="entry name" value="PSI_RLU"/>
    <property type="match status" value="1"/>
</dbReference>
<evidence type="ECO:0000259" key="8">
    <source>
        <dbReference type="Pfam" id="PF00849"/>
    </source>
</evidence>
<sequence>MSQTNPERPAEQQQIELTESGRADAVLSRALGVSRSQAADWISRGLVTEADSGDQVLKSTKVTPGTRVVVTDAQDPDPLEVKVEVVQDLTIIAEDPDYLVVDKPVGVAAHPSPGWVGPTVVGGLAGLGYRISTSGAAERQGIVHRLDVGTSGLMVVATSETAYTHLKDQFRDRVPAKTYHALVQGLPDPVDGTIDAPIGRDPGHDWKFAVLDGGRQAVTHYETLESFGTATLMRVGLETGRTHQIRVHFSAMRHPLAGDLTYGADPKLAANLGLTRQWLHAHQLGFQHPTTGEWVTYTSPYPHDLQFALSVLRNR</sequence>
<dbReference type="SUPFAM" id="SSF55120">
    <property type="entry name" value="Pseudouridine synthase"/>
    <property type="match status" value="1"/>
</dbReference>
<gene>
    <name evidence="9" type="ORF">QDX21_03985</name>
</gene>
<dbReference type="RefSeq" id="WP_279675200.1">
    <property type="nucleotide sequence ID" value="NZ_CP122566.1"/>
</dbReference>
<dbReference type="InterPro" id="IPR050188">
    <property type="entry name" value="RluA_PseudoU_synthase"/>
</dbReference>
<evidence type="ECO:0000256" key="6">
    <source>
        <dbReference type="RuleBase" id="RU362028"/>
    </source>
</evidence>
<dbReference type="CDD" id="cd02869">
    <property type="entry name" value="PseudoU_synth_RluA_like"/>
    <property type="match status" value="1"/>
</dbReference>
<evidence type="ECO:0000256" key="3">
    <source>
        <dbReference type="ARBA" id="ARBA00023235"/>
    </source>
</evidence>
<proteinExistence type="inferred from homology"/>
<dbReference type="Proteomes" id="UP001224674">
    <property type="component" value="Chromosome"/>
</dbReference>
<dbReference type="NCBIfam" id="TIGR00005">
    <property type="entry name" value="rluA_subfam"/>
    <property type="match status" value="1"/>
</dbReference>
<accession>A0AAJ6AI93</accession>
<dbReference type="PANTHER" id="PTHR21600:SF44">
    <property type="entry name" value="RIBOSOMAL LARGE SUBUNIT PSEUDOURIDINE SYNTHASE D"/>
    <property type="match status" value="1"/>
</dbReference>
<comment type="similarity">
    <text evidence="2 6">Belongs to the pseudouridine synthase RluA family.</text>
</comment>
<dbReference type="GO" id="GO:0009982">
    <property type="term" value="F:pseudouridine synthase activity"/>
    <property type="evidence" value="ECO:0007669"/>
    <property type="project" value="InterPro"/>
</dbReference>
<dbReference type="GO" id="GO:0140098">
    <property type="term" value="F:catalytic activity, acting on RNA"/>
    <property type="evidence" value="ECO:0007669"/>
    <property type="project" value="UniProtKB-ARBA"/>
</dbReference>